<evidence type="ECO:0000256" key="5">
    <source>
        <dbReference type="SAM" id="MobiDB-lite"/>
    </source>
</evidence>
<dbReference type="PANTHER" id="PTHR23501:SF102">
    <property type="entry name" value="DRUG TRANSPORTER, PUTATIVE (AFU_ORTHOLOGUE AFUA_3G08530)-RELATED"/>
    <property type="match status" value="1"/>
</dbReference>
<keyword evidence="3 6" id="KW-1133">Transmembrane helix</keyword>
<proteinExistence type="predicted"/>
<dbReference type="InterPro" id="IPR020846">
    <property type="entry name" value="MFS_dom"/>
</dbReference>
<sequence length="266" mass="28757">MNNIESLPEDPDPYDFERDQIDYPSLPPGLIPPTSGSRFAPSINTRALLPTIEELSESREPSPTHSSPDAPVIPPGLEGLTLSSTQLMQTRNAEGNQHSFTIHHTSIDSTNGPERHSLSSDITKVSKNEAEGKGEGEFVAVSVHPVEEGTSEAGHNIGEVQVEPSARRVSVIGAESMILGEKDLAPRKSWSFWLPFVAINISIFISAMSFMAIGTVLPTIAHSLDDRRGDFTWIGSAYALSMTAFIPLGGAVSDIFGRLASTDEFW</sequence>
<feature type="compositionally biased region" description="Polar residues" evidence="5">
    <location>
        <begin position="34"/>
        <end position="45"/>
    </location>
</feature>
<keyword evidence="2 6" id="KW-0812">Transmembrane</keyword>
<evidence type="ECO:0000256" key="6">
    <source>
        <dbReference type="SAM" id="Phobius"/>
    </source>
</evidence>
<organism evidence="8 9">
    <name type="scientific">Marasmiellus scandens</name>
    <dbReference type="NCBI Taxonomy" id="2682957"/>
    <lineage>
        <taxon>Eukaryota</taxon>
        <taxon>Fungi</taxon>
        <taxon>Dikarya</taxon>
        <taxon>Basidiomycota</taxon>
        <taxon>Agaricomycotina</taxon>
        <taxon>Agaricomycetes</taxon>
        <taxon>Agaricomycetidae</taxon>
        <taxon>Agaricales</taxon>
        <taxon>Marasmiineae</taxon>
        <taxon>Omphalotaceae</taxon>
        <taxon>Marasmiellus</taxon>
    </lineage>
</organism>
<dbReference type="EMBL" id="JBANRG010000017">
    <property type="protein sequence ID" value="KAK7458760.1"/>
    <property type="molecule type" value="Genomic_DNA"/>
</dbReference>
<evidence type="ECO:0000256" key="1">
    <source>
        <dbReference type="ARBA" id="ARBA00004141"/>
    </source>
</evidence>
<name>A0ABR1JIJ4_9AGAR</name>
<dbReference type="Proteomes" id="UP001498398">
    <property type="component" value="Unassembled WGS sequence"/>
</dbReference>
<evidence type="ECO:0000259" key="7">
    <source>
        <dbReference type="PROSITE" id="PS50850"/>
    </source>
</evidence>
<reference evidence="8 9" key="1">
    <citation type="submission" date="2024-01" db="EMBL/GenBank/DDBJ databases">
        <title>A draft genome for the cacao thread blight pathogen Marasmiellus scandens.</title>
        <authorList>
            <person name="Baruah I.K."/>
            <person name="Leung J."/>
            <person name="Bukari Y."/>
            <person name="Amoako-Attah I."/>
            <person name="Meinhardt L.W."/>
            <person name="Bailey B.A."/>
            <person name="Cohen S.P."/>
        </authorList>
    </citation>
    <scope>NUCLEOTIDE SEQUENCE [LARGE SCALE GENOMIC DNA]</scope>
    <source>
        <strain evidence="8 9">GH-19</strain>
    </source>
</reference>
<evidence type="ECO:0000313" key="9">
    <source>
        <dbReference type="Proteomes" id="UP001498398"/>
    </source>
</evidence>
<comment type="subcellular location">
    <subcellularLocation>
        <location evidence="1">Membrane</location>
        <topology evidence="1">Multi-pass membrane protein</topology>
    </subcellularLocation>
</comment>
<feature type="domain" description="Major facilitator superfamily (MFS) profile" evidence="7">
    <location>
        <begin position="195"/>
        <end position="266"/>
    </location>
</feature>
<dbReference type="PROSITE" id="PS50850">
    <property type="entry name" value="MFS"/>
    <property type="match status" value="1"/>
</dbReference>
<protein>
    <recommendedName>
        <fullName evidence="7">Major facilitator superfamily (MFS) profile domain-containing protein</fullName>
    </recommendedName>
</protein>
<feature type="region of interest" description="Disordered" evidence="5">
    <location>
        <begin position="1"/>
        <end position="79"/>
    </location>
</feature>
<evidence type="ECO:0000256" key="2">
    <source>
        <dbReference type="ARBA" id="ARBA00022692"/>
    </source>
</evidence>
<evidence type="ECO:0000256" key="4">
    <source>
        <dbReference type="ARBA" id="ARBA00023136"/>
    </source>
</evidence>
<dbReference type="SUPFAM" id="SSF103473">
    <property type="entry name" value="MFS general substrate transporter"/>
    <property type="match status" value="1"/>
</dbReference>
<keyword evidence="4 6" id="KW-0472">Membrane</keyword>
<feature type="transmembrane region" description="Helical" evidence="6">
    <location>
        <begin position="192"/>
        <end position="213"/>
    </location>
</feature>
<evidence type="ECO:0000313" key="8">
    <source>
        <dbReference type="EMBL" id="KAK7458760.1"/>
    </source>
</evidence>
<keyword evidence="9" id="KW-1185">Reference proteome</keyword>
<feature type="transmembrane region" description="Helical" evidence="6">
    <location>
        <begin position="233"/>
        <end position="252"/>
    </location>
</feature>
<dbReference type="PANTHER" id="PTHR23501">
    <property type="entry name" value="MAJOR FACILITATOR SUPERFAMILY"/>
    <property type="match status" value="1"/>
</dbReference>
<accession>A0ABR1JIJ4</accession>
<evidence type="ECO:0000256" key="3">
    <source>
        <dbReference type="ARBA" id="ARBA00022989"/>
    </source>
</evidence>
<comment type="caution">
    <text evidence="8">The sequence shown here is derived from an EMBL/GenBank/DDBJ whole genome shotgun (WGS) entry which is preliminary data.</text>
</comment>
<dbReference type="Gene3D" id="1.20.1250.20">
    <property type="entry name" value="MFS general substrate transporter like domains"/>
    <property type="match status" value="1"/>
</dbReference>
<gene>
    <name evidence="8" type="ORF">VKT23_009764</name>
</gene>
<dbReference type="InterPro" id="IPR036259">
    <property type="entry name" value="MFS_trans_sf"/>
</dbReference>